<feature type="domain" description="OmpR/PhoB-type" evidence="3">
    <location>
        <begin position="253"/>
        <end position="354"/>
    </location>
</feature>
<dbReference type="InterPro" id="IPR001867">
    <property type="entry name" value="OmpR/PhoB-type_DNA-bd"/>
</dbReference>
<name>A0A1F5KFW8_9BACT</name>
<evidence type="ECO:0000313" key="5">
    <source>
        <dbReference type="Proteomes" id="UP000177328"/>
    </source>
</evidence>
<dbReference type="Gene3D" id="1.10.10.10">
    <property type="entry name" value="Winged helix-like DNA-binding domain superfamily/Winged helix DNA-binding domain"/>
    <property type="match status" value="1"/>
</dbReference>
<dbReference type="EMBL" id="MFDD01000015">
    <property type="protein sequence ID" value="OGE39744.1"/>
    <property type="molecule type" value="Genomic_DNA"/>
</dbReference>
<sequence>MKVFHKQIITPTDLKVINAAVQDVLAAEPTAVISMISNGKGSLYRYLVEECLLKDFPFAVIYLNAIKEEQLDPFLKVIRKQKGPTLVVAHLTVGKDISWFINELEALRKEKAKKFTTLIFANLRETWDALALQRKLLSGSLYIMKPLNLEEADYLLTRFETIFQTTLPKAQKQAIIELSGGHRGLIKAIFLGLKNNPDLKLALPSLLNCDSVVFRLQEIAEELGEERLEQLLRITSASHYLERYGYIKNGAIFTSLLTEYIRIYSPHLIERVLRDKTLNFTPQEMIVFNLLKQNINKVVKREVIAQAIWEQDWEEKYSDWAIDMLIYRIRSKIKSFFPEYRLQTKRGSGFILLSSN</sequence>
<dbReference type="AlphaFoldDB" id="A0A1F5KFW8"/>
<dbReference type="GO" id="GO:0003677">
    <property type="term" value="F:DNA binding"/>
    <property type="evidence" value="ECO:0007669"/>
    <property type="project" value="UniProtKB-UniRule"/>
</dbReference>
<comment type="caution">
    <text evidence="4">The sequence shown here is derived from an EMBL/GenBank/DDBJ whole genome shotgun (WGS) entry which is preliminary data.</text>
</comment>
<evidence type="ECO:0000313" key="4">
    <source>
        <dbReference type="EMBL" id="OGE39744.1"/>
    </source>
</evidence>
<evidence type="ECO:0000256" key="1">
    <source>
        <dbReference type="ARBA" id="ARBA00023125"/>
    </source>
</evidence>
<proteinExistence type="predicted"/>
<dbReference type="InterPro" id="IPR016032">
    <property type="entry name" value="Sig_transdc_resp-reg_C-effctor"/>
</dbReference>
<protein>
    <recommendedName>
        <fullName evidence="3">OmpR/PhoB-type domain-containing protein</fullName>
    </recommendedName>
</protein>
<evidence type="ECO:0000256" key="2">
    <source>
        <dbReference type="PROSITE-ProRule" id="PRU01091"/>
    </source>
</evidence>
<gene>
    <name evidence="4" type="ORF">A3D25_03380</name>
</gene>
<dbReference type="SUPFAM" id="SSF46894">
    <property type="entry name" value="C-terminal effector domain of the bipartite response regulators"/>
    <property type="match status" value="1"/>
</dbReference>
<dbReference type="SMART" id="SM00862">
    <property type="entry name" value="Trans_reg_C"/>
    <property type="match status" value="1"/>
</dbReference>
<dbReference type="InterPro" id="IPR036388">
    <property type="entry name" value="WH-like_DNA-bd_sf"/>
</dbReference>
<dbReference type="CDD" id="cd00383">
    <property type="entry name" value="trans_reg_C"/>
    <property type="match status" value="1"/>
</dbReference>
<dbReference type="Pfam" id="PF00486">
    <property type="entry name" value="Trans_reg_C"/>
    <property type="match status" value="1"/>
</dbReference>
<accession>A0A1F5KFW8</accession>
<feature type="DNA-binding region" description="OmpR/PhoB-type" evidence="2">
    <location>
        <begin position="253"/>
        <end position="354"/>
    </location>
</feature>
<dbReference type="GO" id="GO:0000160">
    <property type="term" value="P:phosphorelay signal transduction system"/>
    <property type="evidence" value="ECO:0007669"/>
    <property type="project" value="InterPro"/>
</dbReference>
<dbReference type="GO" id="GO:0006355">
    <property type="term" value="P:regulation of DNA-templated transcription"/>
    <property type="evidence" value="ECO:0007669"/>
    <property type="project" value="InterPro"/>
</dbReference>
<organism evidence="4 5">
    <name type="scientific">Candidatus Daviesbacteria bacterium RIFCSPHIGHO2_02_FULL_43_12</name>
    <dbReference type="NCBI Taxonomy" id="1797776"/>
    <lineage>
        <taxon>Bacteria</taxon>
        <taxon>Candidatus Daviesiibacteriota</taxon>
    </lineage>
</organism>
<dbReference type="Proteomes" id="UP000177328">
    <property type="component" value="Unassembled WGS sequence"/>
</dbReference>
<evidence type="ECO:0000259" key="3">
    <source>
        <dbReference type="PROSITE" id="PS51755"/>
    </source>
</evidence>
<dbReference type="PROSITE" id="PS51755">
    <property type="entry name" value="OMPR_PHOB"/>
    <property type="match status" value="1"/>
</dbReference>
<keyword evidence="1 2" id="KW-0238">DNA-binding</keyword>
<reference evidence="4 5" key="1">
    <citation type="journal article" date="2016" name="Nat. Commun.">
        <title>Thousands of microbial genomes shed light on interconnected biogeochemical processes in an aquifer system.</title>
        <authorList>
            <person name="Anantharaman K."/>
            <person name="Brown C.T."/>
            <person name="Hug L.A."/>
            <person name="Sharon I."/>
            <person name="Castelle C.J."/>
            <person name="Probst A.J."/>
            <person name="Thomas B.C."/>
            <person name="Singh A."/>
            <person name="Wilkins M.J."/>
            <person name="Karaoz U."/>
            <person name="Brodie E.L."/>
            <person name="Williams K.H."/>
            <person name="Hubbard S.S."/>
            <person name="Banfield J.F."/>
        </authorList>
    </citation>
    <scope>NUCLEOTIDE SEQUENCE [LARGE SCALE GENOMIC DNA]</scope>
</reference>